<evidence type="ECO:0000313" key="5">
    <source>
        <dbReference type="EMBL" id="QBD82770.1"/>
    </source>
</evidence>
<keyword evidence="6" id="KW-1185">Reference proteome</keyword>
<evidence type="ECO:0000256" key="2">
    <source>
        <dbReference type="ARBA" id="ARBA00023125"/>
    </source>
</evidence>
<dbReference type="PANTHER" id="PTHR33154">
    <property type="entry name" value="TRANSCRIPTIONAL REGULATOR, ARSR FAMILY"/>
    <property type="match status" value="1"/>
</dbReference>
<name>A0A4P6K4K9_KTERU</name>
<evidence type="ECO:0000256" key="1">
    <source>
        <dbReference type="ARBA" id="ARBA00023015"/>
    </source>
</evidence>
<dbReference type="Gene3D" id="1.10.10.10">
    <property type="entry name" value="Winged helix-like DNA-binding domain superfamily/Winged helix DNA-binding domain"/>
    <property type="match status" value="1"/>
</dbReference>
<sequence length="98" mass="10968">MSTLTPELQAFLYGLASETRQHILFEVFIDGQEHTVGQVAERSGLGQSTASEHLAVLKRAGILISRREGKEVYYRPQREGVLARLAQLTDLLTHCCQE</sequence>
<dbReference type="InterPro" id="IPR051081">
    <property type="entry name" value="HTH_MetalResp_TranReg"/>
</dbReference>
<reference evidence="5 6" key="1">
    <citation type="submission" date="2019-01" db="EMBL/GenBank/DDBJ databases">
        <title>Ktedonosporobacter rubrisoli SCAWS-G2.</title>
        <authorList>
            <person name="Huang Y."/>
            <person name="Yan B."/>
        </authorList>
    </citation>
    <scope>NUCLEOTIDE SEQUENCE [LARGE SCALE GENOMIC DNA]</scope>
    <source>
        <strain evidence="5 6">SCAWS-G2</strain>
    </source>
</reference>
<dbReference type="KEGG" id="kbs:EPA93_45130"/>
<protein>
    <submittedName>
        <fullName evidence="5">Transcriptional regulator</fullName>
    </submittedName>
</protein>
<dbReference type="OrthoDB" id="9794330at2"/>
<evidence type="ECO:0000259" key="4">
    <source>
        <dbReference type="PROSITE" id="PS50987"/>
    </source>
</evidence>
<organism evidence="5 6">
    <name type="scientific">Ktedonosporobacter rubrisoli</name>
    <dbReference type="NCBI Taxonomy" id="2509675"/>
    <lineage>
        <taxon>Bacteria</taxon>
        <taxon>Bacillati</taxon>
        <taxon>Chloroflexota</taxon>
        <taxon>Ktedonobacteria</taxon>
        <taxon>Ktedonobacterales</taxon>
        <taxon>Ktedonosporobacteraceae</taxon>
        <taxon>Ktedonosporobacter</taxon>
    </lineage>
</organism>
<evidence type="ECO:0000313" key="6">
    <source>
        <dbReference type="Proteomes" id="UP000290365"/>
    </source>
</evidence>
<dbReference type="SUPFAM" id="SSF46785">
    <property type="entry name" value="Winged helix' DNA-binding domain"/>
    <property type="match status" value="1"/>
</dbReference>
<evidence type="ECO:0000256" key="3">
    <source>
        <dbReference type="ARBA" id="ARBA00023163"/>
    </source>
</evidence>
<dbReference type="PANTHER" id="PTHR33154:SF33">
    <property type="entry name" value="TRANSCRIPTIONAL REPRESSOR SDPR"/>
    <property type="match status" value="1"/>
</dbReference>
<feature type="domain" description="HTH arsR-type" evidence="4">
    <location>
        <begin position="1"/>
        <end position="96"/>
    </location>
</feature>
<dbReference type="InterPro" id="IPR036388">
    <property type="entry name" value="WH-like_DNA-bd_sf"/>
</dbReference>
<accession>A0A4P6K4K9</accession>
<proteinExistence type="predicted"/>
<dbReference type="PROSITE" id="PS50987">
    <property type="entry name" value="HTH_ARSR_2"/>
    <property type="match status" value="1"/>
</dbReference>
<dbReference type="InterPro" id="IPR036390">
    <property type="entry name" value="WH_DNA-bd_sf"/>
</dbReference>
<dbReference type="GO" id="GO:0003677">
    <property type="term" value="F:DNA binding"/>
    <property type="evidence" value="ECO:0007669"/>
    <property type="project" value="UniProtKB-KW"/>
</dbReference>
<gene>
    <name evidence="5" type="ORF">EPA93_45130</name>
</gene>
<dbReference type="AlphaFoldDB" id="A0A4P6K4K9"/>
<dbReference type="InterPro" id="IPR001845">
    <property type="entry name" value="HTH_ArsR_DNA-bd_dom"/>
</dbReference>
<dbReference type="Pfam" id="PF01022">
    <property type="entry name" value="HTH_5"/>
    <property type="match status" value="1"/>
</dbReference>
<dbReference type="GO" id="GO:0003700">
    <property type="term" value="F:DNA-binding transcription factor activity"/>
    <property type="evidence" value="ECO:0007669"/>
    <property type="project" value="InterPro"/>
</dbReference>
<dbReference type="InterPro" id="IPR011991">
    <property type="entry name" value="ArsR-like_HTH"/>
</dbReference>
<dbReference type="Proteomes" id="UP000290365">
    <property type="component" value="Chromosome"/>
</dbReference>
<keyword evidence="2" id="KW-0238">DNA-binding</keyword>
<keyword evidence="1" id="KW-0805">Transcription regulation</keyword>
<dbReference type="CDD" id="cd00090">
    <property type="entry name" value="HTH_ARSR"/>
    <property type="match status" value="1"/>
</dbReference>
<dbReference type="EMBL" id="CP035758">
    <property type="protein sequence ID" value="QBD82770.1"/>
    <property type="molecule type" value="Genomic_DNA"/>
</dbReference>
<dbReference type="RefSeq" id="WP_129893839.1">
    <property type="nucleotide sequence ID" value="NZ_CP035758.1"/>
</dbReference>
<dbReference type="SMART" id="SM00418">
    <property type="entry name" value="HTH_ARSR"/>
    <property type="match status" value="1"/>
</dbReference>
<dbReference type="PRINTS" id="PR00778">
    <property type="entry name" value="HTHARSR"/>
</dbReference>
<keyword evidence="3" id="KW-0804">Transcription</keyword>
<dbReference type="NCBIfam" id="NF033788">
    <property type="entry name" value="HTH_metalloreg"/>
    <property type="match status" value="1"/>
</dbReference>